<evidence type="ECO:0000313" key="1">
    <source>
        <dbReference type="EMBL" id="KKN81576.1"/>
    </source>
</evidence>
<comment type="caution">
    <text evidence="1">The sequence shown here is derived from an EMBL/GenBank/DDBJ whole genome shotgun (WGS) entry which is preliminary data.</text>
</comment>
<proteinExistence type="predicted"/>
<reference evidence="1" key="1">
    <citation type="journal article" date="2015" name="Nature">
        <title>Complex archaea that bridge the gap between prokaryotes and eukaryotes.</title>
        <authorList>
            <person name="Spang A."/>
            <person name="Saw J.H."/>
            <person name="Jorgensen S.L."/>
            <person name="Zaremba-Niedzwiedzka K."/>
            <person name="Martijn J."/>
            <person name="Lind A.E."/>
            <person name="van Eijk R."/>
            <person name="Schleper C."/>
            <person name="Guy L."/>
            <person name="Ettema T.J."/>
        </authorList>
    </citation>
    <scope>NUCLEOTIDE SEQUENCE</scope>
</reference>
<organism evidence="1">
    <name type="scientific">marine sediment metagenome</name>
    <dbReference type="NCBI Taxonomy" id="412755"/>
    <lineage>
        <taxon>unclassified sequences</taxon>
        <taxon>metagenomes</taxon>
        <taxon>ecological metagenomes</taxon>
    </lineage>
</organism>
<dbReference type="AlphaFoldDB" id="A0A0F9W7C4"/>
<sequence length="91" mass="10780">MAKRKRAKQQTQKTFPPCWYECYDCKFKWEDYRILPKPDTDPVEYITEGGPGQTVCPKCKHDYVHWINYDEFAKWYRKNIGDGGCGGEPTH</sequence>
<dbReference type="EMBL" id="LAZR01000213">
    <property type="protein sequence ID" value="KKN81576.1"/>
    <property type="molecule type" value="Genomic_DNA"/>
</dbReference>
<protein>
    <submittedName>
        <fullName evidence="1">Uncharacterized protein</fullName>
    </submittedName>
</protein>
<name>A0A0F9W7C4_9ZZZZ</name>
<accession>A0A0F9W7C4</accession>
<gene>
    <name evidence="1" type="ORF">LCGC14_0318350</name>
</gene>